<reference evidence="1" key="1">
    <citation type="journal article" date="2021" name="Genome Biol. Evol.">
        <title>A High-Quality Reference Genome for a Parasitic Bivalve with Doubly Uniparental Inheritance (Bivalvia: Unionida).</title>
        <authorList>
            <person name="Smith C.H."/>
        </authorList>
    </citation>
    <scope>NUCLEOTIDE SEQUENCE</scope>
    <source>
        <strain evidence="1">CHS0354</strain>
    </source>
</reference>
<proteinExistence type="predicted"/>
<evidence type="ECO:0000313" key="1">
    <source>
        <dbReference type="EMBL" id="KAK3584397.1"/>
    </source>
</evidence>
<reference evidence="1" key="3">
    <citation type="submission" date="2023-05" db="EMBL/GenBank/DDBJ databases">
        <authorList>
            <person name="Smith C.H."/>
        </authorList>
    </citation>
    <scope>NUCLEOTIDE SEQUENCE</scope>
    <source>
        <strain evidence="1">CHS0354</strain>
        <tissue evidence="1">Mantle</tissue>
    </source>
</reference>
<accession>A0AAE0S347</accession>
<dbReference type="Proteomes" id="UP001195483">
    <property type="component" value="Unassembled WGS sequence"/>
</dbReference>
<feature type="non-terminal residue" evidence="1">
    <location>
        <position position="1"/>
    </location>
</feature>
<gene>
    <name evidence="1" type="ORF">CHS0354_010174</name>
</gene>
<keyword evidence="2" id="KW-1185">Reference proteome</keyword>
<evidence type="ECO:0000313" key="2">
    <source>
        <dbReference type="Proteomes" id="UP001195483"/>
    </source>
</evidence>
<comment type="caution">
    <text evidence="1">The sequence shown here is derived from an EMBL/GenBank/DDBJ whole genome shotgun (WGS) entry which is preliminary data.</text>
</comment>
<reference evidence="1" key="2">
    <citation type="journal article" date="2021" name="Genome Biol. Evol.">
        <title>Developing a high-quality reference genome for a parasitic bivalve with doubly uniparental inheritance (Bivalvia: Unionida).</title>
        <authorList>
            <person name="Smith C.H."/>
        </authorList>
    </citation>
    <scope>NUCLEOTIDE SEQUENCE</scope>
    <source>
        <strain evidence="1">CHS0354</strain>
        <tissue evidence="1">Mantle</tissue>
    </source>
</reference>
<dbReference type="AlphaFoldDB" id="A0AAE0S347"/>
<protein>
    <submittedName>
        <fullName evidence="1">Uncharacterized protein</fullName>
    </submittedName>
</protein>
<organism evidence="1 2">
    <name type="scientific">Potamilus streckersoni</name>
    <dbReference type="NCBI Taxonomy" id="2493646"/>
    <lineage>
        <taxon>Eukaryota</taxon>
        <taxon>Metazoa</taxon>
        <taxon>Spiralia</taxon>
        <taxon>Lophotrochozoa</taxon>
        <taxon>Mollusca</taxon>
        <taxon>Bivalvia</taxon>
        <taxon>Autobranchia</taxon>
        <taxon>Heteroconchia</taxon>
        <taxon>Palaeoheterodonta</taxon>
        <taxon>Unionida</taxon>
        <taxon>Unionoidea</taxon>
        <taxon>Unionidae</taxon>
        <taxon>Ambleminae</taxon>
        <taxon>Lampsilini</taxon>
        <taxon>Potamilus</taxon>
    </lineage>
</organism>
<dbReference type="EMBL" id="JAEAOA010000639">
    <property type="protein sequence ID" value="KAK3584397.1"/>
    <property type="molecule type" value="Genomic_DNA"/>
</dbReference>
<name>A0AAE0S347_9BIVA</name>
<sequence>MYLYNFPFIKNGNIRIGDKNYDLVPAETDGRTKIFDGPNRRGTRYILSDQAILQRYILGWKDAANVYVKPVKQMLTDIIPRFPQEQVNRNNFHPTHAMLSARDLTGVQNRGTTYARDTVKQVYWVDIAVLIDSAIWDR</sequence>